<dbReference type="STRING" id="83784.SAMN05192564_102759"/>
<evidence type="ECO:0000313" key="2">
    <source>
        <dbReference type="EMBL" id="SEA69874.1"/>
    </source>
</evidence>
<organism evidence="2 3">
    <name type="scientific">Paraburkholderia sartisoli</name>
    <dbReference type="NCBI Taxonomy" id="83784"/>
    <lineage>
        <taxon>Bacteria</taxon>
        <taxon>Pseudomonadati</taxon>
        <taxon>Pseudomonadota</taxon>
        <taxon>Betaproteobacteria</taxon>
        <taxon>Burkholderiales</taxon>
        <taxon>Burkholderiaceae</taxon>
        <taxon>Paraburkholderia</taxon>
    </lineage>
</organism>
<dbReference type="Pfam" id="PF03886">
    <property type="entry name" value="ABC_trans_aux"/>
    <property type="match status" value="1"/>
</dbReference>
<dbReference type="OrthoDB" id="1494661at2"/>
<dbReference type="EMBL" id="FNRQ01000002">
    <property type="protein sequence ID" value="SEA69874.1"/>
    <property type="molecule type" value="Genomic_DNA"/>
</dbReference>
<name>A0A1H4DAY0_9BURK</name>
<protein>
    <recommendedName>
        <fullName evidence="1">ABC-type transport auxiliary lipoprotein component domain-containing protein</fullName>
    </recommendedName>
</protein>
<reference evidence="3" key="1">
    <citation type="submission" date="2016-10" db="EMBL/GenBank/DDBJ databases">
        <authorList>
            <person name="Varghese N."/>
            <person name="Submissions S."/>
        </authorList>
    </citation>
    <scope>NUCLEOTIDE SEQUENCE [LARGE SCALE GENOMIC DNA]</scope>
    <source>
        <strain evidence="3">LMG 24000</strain>
    </source>
</reference>
<dbReference type="SUPFAM" id="SSF159594">
    <property type="entry name" value="XCC0632-like"/>
    <property type="match status" value="1"/>
</dbReference>
<gene>
    <name evidence="2" type="ORF">SAMN05192564_102759</name>
</gene>
<sequence>MMFARLFHPARAASRVAVRAGFRAVAHAAGRASLPSVTAVAVAAGVLALAGCASPVSRFYTLNGNDTGTGAPASTRPAGSSSMLIEVPPVDVPPQVAKYQFVVQTGPTQVQVLEQERWASLPGDEIRRALSSDLTARLGAIDVYGTPYPDGAPVYRVSVNVQRFESWPGSHALIDAVWSVRAVRTQAVLTCRSVVSEPVAAGYDALAEGHRRAVQEISTEIAAGVQALAAAPQTRTAVPVKGASSTMTTGAGVIKVPCPTPQGVAPAA</sequence>
<feature type="domain" description="ABC-type transport auxiliary lipoprotein component" evidence="1">
    <location>
        <begin position="70"/>
        <end position="222"/>
    </location>
</feature>
<accession>A0A1H4DAY0</accession>
<dbReference type="Proteomes" id="UP000198638">
    <property type="component" value="Unassembled WGS sequence"/>
</dbReference>
<dbReference type="RefSeq" id="WP_090532611.1">
    <property type="nucleotide sequence ID" value="NZ_FNRQ01000002.1"/>
</dbReference>
<dbReference type="InterPro" id="IPR005586">
    <property type="entry name" value="ABC_trans_aux"/>
</dbReference>
<evidence type="ECO:0000259" key="1">
    <source>
        <dbReference type="Pfam" id="PF03886"/>
    </source>
</evidence>
<dbReference type="Gene3D" id="3.40.50.10610">
    <property type="entry name" value="ABC-type transport auxiliary lipoprotein component"/>
    <property type="match status" value="1"/>
</dbReference>
<proteinExistence type="predicted"/>
<keyword evidence="3" id="KW-1185">Reference proteome</keyword>
<dbReference type="AlphaFoldDB" id="A0A1H4DAY0"/>
<evidence type="ECO:0000313" key="3">
    <source>
        <dbReference type="Proteomes" id="UP000198638"/>
    </source>
</evidence>